<evidence type="ECO:0000313" key="4">
    <source>
        <dbReference type="EMBL" id="PNR45646.1"/>
    </source>
</evidence>
<name>A0A2K1JVU4_PHYPA</name>
<dbReference type="EnsemblPlants" id="Pp3c11_22860V3.2">
    <property type="protein sequence ID" value="Pp3c11_22860V3.2"/>
    <property type="gene ID" value="Pp3c11_22860"/>
</dbReference>
<protein>
    <recommendedName>
        <fullName evidence="3">AB hydrolase-1 domain-containing protein</fullName>
    </recommendedName>
</protein>
<sequence>MDEERRENEGGDGVRRELVEGNSDSTADESDERIDEKIDGDGTRRRGSDNSIVEGSQFSQRKAQESAQRVVVRNENPFFFWLWFMGIMSTIMLVFVVGTSILNSNVKIEILSMPTGVREHFEAGKQVKVEVGRDRSPVKMFVRASVDPHAGAETVLLLHGLGSSSFLYRQLLPLLAAKQLAAVAVDLPGAGLSEKSYVASEATDNLSEDDHRKGFLQIRLEALKELLVEGFFPKSSDESSEHEFLRKLKGSTNLKGKKLLALGSDELGHALDQIVASLEVAPVHLVMHDTGVEVGLAWASQNPSKVASLTLVDSVPRLPSLPFWLFTIPLVGPVIAHSDLAFRWVLRSCCLHYVTAETAKDYIYLLRSSNGLRALMKSWTASNSSMDVAEWAGNSNLEDVPKQILWASGWSKEWQKEGEQLAKNLPGAAFRSHHGSRWPQEDAAPEIAEMIAELVKSLPPSAAQPEMGELLEDVARKNGNPAPHQSYSSQGGLGHNHGHLQHSHDHDLGYTESLGGSYGASHGGWVL</sequence>
<feature type="region of interest" description="Disordered" evidence="1">
    <location>
        <begin position="476"/>
        <end position="508"/>
    </location>
</feature>
<feature type="compositionally biased region" description="Polar residues" evidence="1">
    <location>
        <begin position="49"/>
        <end position="66"/>
    </location>
</feature>
<organism evidence="4">
    <name type="scientific">Physcomitrium patens</name>
    <name type="common">Spreading-leaved earth moss</name>
    <name type="synonym">Physcomitrella patens</name>
    <dbReference type="NCBI Taxonomy" id="3218"/>
    <lineage>
        <taxon>Eukaryota</taxon>
        <taxon>Viridiplantae</taxon>
        <taxon>Streptophyta</taxon>
        <taxon>Embryophyta</taxon>
        <taxon>Bryophyta</taxon>
        <taxon>Bryophytina</taxon>
        <taxon>Bryopsida</taxon>
        <taxon>Funariidae</taxon>
        <taxon>Funariales</taxon>
        <taxon>Funariaceae</taxon>
        <taxon>Physcomitrium</taxon>
    </lineage>
</organism>
<keyword evidence="2" id="KW-0812">Transmembrane</keyword>
<evidence type="ECO:0000256" key="1">
    <source>
        <dbReference type="SAM" id="MobiDB-lite"/>
    </source>
</evidence>
<dbReference type="PANTHER" id="PTHR43689">
    <property type="entry name" value="HYDROLASE"/>
    <property type="match status" value="1"/>
</dbReference>
<feature type="transmembrane region" description="Helical" evidence="2">
    <location>
        <begin position="78"/>
        <end position="102"/>
    </location>
</feature>
<proteinExistence type="predicted"/>
<dbReference type="PANTHER" id="PTHR43689:SF8">
    <property type="entry name" value="ALPHA_BETA-HYDROLASES SUPERFAMILY PROTEIN"/>
    <property type="match status" value="1"/>
</dbReference>
<feature type="region of interest" description="Disordered" evidence="1">
    <location>
        <begin position="1"/>
        <end position="66"/>
    </location>
</feature>
<dbReference type="Proteomes" id="UP000006727">
    <property type="component" value="Chromosome 11"/>
</dbReference>
<keyword evidence="2" id="KW-0472">Membrane</keyword>
<accession>A0A2K1JVU4</accession>
<dbReference type="RefSeq" id="XP_024388283.1">
    <property type="nucleotide sequence ID" value="XM_024532515.2"/>
</dbReference>
<dbReference type="Pfam" id="PF12697">
    <property type="entry name" value="Abhydrolase_6"/>
    <property type="match status" value="1"/>
</dbReference>
<dbReference type="InterPro" id="IPR029058">
    <property type="entry name" value="AB_hydrolase_fold"/>
</dbReference>
<evidence type="ECO:0000313" key="5">
    <source>
        <dbReference type="EnsemblPlants" id="Pp3c11_22860V3.1"/>
    </source>
</evidence>
<reference evidence="5" key="3">
    <citation type="submission" date="2020-12" db="UniProtKB">
        <authorList>
            <consortium name="EnsemblPlants"/>
        </authorList>
    </citation>
    <scope>IDENTIFICATION</scope>
</reference>
<dbReference type="Gramene" id="Pp3c11_22860V3.1">
    <property type="protein sequence ID" value="Pp3c11_22860V3.1"/>
    <property type="gene ID" value="Pp3c11_22860"/>
</dbReference>
<dbReference type="InterPro" id="IPR000073">
    <property type="entry name" value="AB_hydrolase_1"/>
</dbReference>
<dbReference type="SUPFAM" id="SSF53474">
    <property type="entry name" value="alpha/beta-Hydrolases"/>
    <property type="match status" value="1"/>
</dbReference>
<reference evidence="4 6" key="2">
    <citation type="journal article" date="2018" name="Plant J.">
        <title>The Physcomitrella patens chromosome-scale assembly reveals moss genome structure and evolution.</title>
        <authorList>
            <person name="Lang D."/>
            <person name="Ullrich K.K."/>
            <person name="Murat F."/>
            <person name="Fuchs J."/>
            <person name="Jenkins J."/>
            <person name="Haas F.B."/>
            <person name="Piednoel M."/>
            <person name="Gundlach H."/>
            <person name="Van Bel M."/>
            <person name="Meyberg R."/>
            <person name="Vives C."/>
            <person name="Morata J."/>
            <person name="Symeonidi A."/>
            <person name="Hiss M."/>
            <person name="Muchero W."/>
            <person name="Kamisugi Y."/>
            <person name="Saleh O."/>
            <person name="Blanc G."/>
            <person name="Decker E.L."/>
            <person name="van Gessel N."/>
            <person name="Grimwood J."/>
            <person name="Hayes R.D."/>
            <person name="Graham S.W."/>
            <person name="Gunter L.E."/>
            <person name="McDaniel S.F."/>
            <person name="Hoernstein S.N.W."/>
            <person name="Larsson A."/>
            <person name="Li F.W."/>
            <person name="Perroud P.F."/>
            <person name="Phillips J."/>
            <person name="Ranjan P."/>
            <person name="Rokshar D.S."/>
            <person name="Rothfels C.J."/>
            <person name="Schneider L."/>
            <person name="Shu S."/>
            <person name="Stevenson D.W."/>
            <person name="Thummler F."/>
            <person name="Tillich M."/>
            <person name="Villarreal Aguilar J.C."/>
            <person name="Widiez T."/>
            <person name="Wong G.K."/>
            <person name="Wymore A."/>
            <person name="Zhang Y."/>
            <person name="Zimmer A.D."/>
            <person name="Quatrano R.S."/>
            <person name="Mayer K.F.X."/>
            <person name="Goodstein D."/>
            <person name="Casacuberta J.M."/>
            <person name="Vandepoele K."/>
            <person name="Reski R."/>
            <person name="Cuming A.C."/>
            <person name="Tuskan G.A."/>
            <person name="Maumus F."/>
            <person name="Salse J."/>
            <person name="Schmutz J."/>
            <person name="Rensing S.A."/>
        </authorList>
    </citation>
    <scope>NUCLEOTIDE SEQUENCE [LARGE SCALE GENOMIC DNA]</scope>
    <source>
        <strain evidence="5 6">cv. Gransden 2004</strain>
    </source>
</reference>
<dbReference type="PaxDb" id="3218-PP1S31_161V6.1"/>
<feature type="compositionally biased region" description="Basic and acidic residues" evidence="1">
    <location>
        <begin position="34"/>
        <end position="48"/>
    </location>
</feature>
<evidence type="ECO:0000259" key="3">
    <source>
        <dbReference type="Pfam" id="PF12697"/>
    </source>
</evidence>
<reference evidence="4 6" key="1">
    <citation type="journal article" date="2008" name="Science">
        <title>The Physcomitrella genome reveals evolutionary insights into the conquest of land by plants.</title>
        <authorList>
            <person name="Rensing S."/>
            <person name="Lang D."/>
            <person name="Zimmer A."/>
            <person name="Terry A."/>
            <person name="Salamov A."/>
            <person name="Shapiro H."/>
            <person name="Nishiyama T."/>
            <person name="Perroud P.-F."/>
            <person name="Lindquist E."/>
            <person name="Kamisugi Y."/>
            <person name="Tanahashi T."/>
            <person name="Sakakibara K."/>
            <person name="Fujita T."/>
            <person name="Oishi K."/>
            <person name="Shin-I T."/>
            <person name="Kuroki Y."/>
            <person name="Toyoda A."/>
            <person name="Suzuki Y."/>
            <person name="Hashimoto A."/>
            <person name="Yamaguchi K."/>
            <person name="Sugano A."/>
            <person name="Kohara Y."/>
            <person name="Fujiyama A."/>
            <person name="Anterola A."/>
            <person name="Aoki S."/>
            <person name="Ashton N."/>
            <person name="Barbazuk W.B."/>
            <person name="Barker E."/>
            <person name="Bennetzen J."/>
            <person name="Bezanilla M."/>
            <person name="Blankenship R."/>
            <person name="Cho S.H."/>
            <person name="Dutcher S."/>
            <person name="Estelle M."/>
            <person name="Fawcett J.A."/>
            <person name="Gundlach H."/>
            <person name="Hanada K."/>
            <person name="Heyl A."/>
            <person name="Hicks K.A."/>
            <person name="Hugh J."/>
            <person name="Lohr M."/>
            <person name="Mayer K."/>
            <person name="Melkozernov A."/>
            <person name="Murata T."/>
            <person name="Nelson D."/>
            <person name="Pils B."/>
            <person name="Prigge M."/>
            <person name="Reiss B."/>
            <person name="Renner T."/>
            <person name="Rombauts S."/>
            <person name="Rushton P."/>
            <person name="Sanderfoot A."/>
            <person name="Schween G."/>
            <person name="Shiu S.-H."/>
            <person name="Stueber K."/>
            <person name="Theodoulou F.L."/>
            <person name="Tu H."/>
            <person name="Van de Peer Y."/>
            <person name="Verrier P.J."/>
            <person name="Waters E."/>
            <person name="Wood A."/>
            <person name="Yang L."/>
            <person name="Cove D."/>
            <person name="Cuming A."/>
            <person name="Hasebe M."/>
            <person name="Lucas S."/>
            <person name="Mishler D.B."/>
            <person name="Reski R."/>
            <person name="Grigoriev I."/>
            <person name="Quatrano R.S."/>
            <person name="Boore J.L."/>
        </authorList>
    </citation>
    <scope>NUCLEOTIDE SEQUENCE [LARGE SCALE GENOMIC DNA]</scope>
    <source>
        <strain evidence="5 6">cv. Gransden 2004</strain>
    </source>
</reference>
<dbReference type="GeneID" id="112288391"/>
<dbReference type="OrthoDB" id="6431331at2759"/>
<dbReference type="EMBL" id="ABEU02000011">
    <property type="protein sequence ID" value="PNR45646.1"/>
    <property type="molecule type" value="Genomic_DNA"/>
</dbReference>
<keyword evidence="6" id="KW-1185">Reference proteome</keyword>
<evidence type="ECO:0000256" key="2">
    <source>
        <dbReference type="SAM" id="Phobius"/>
    </source>
</evidence>
<keyword evidence="2" id="KW-1133">Transmembrane helix</keyword>
<feature type="domain" description="AB hydrolase-1" evidence="3">
    <location>
        <begin position="155"/>
        <end position="448"/>
    </location>
</feature>
<evidence type="ECO:0000313" key="6">
    <source>
        <dbReference type="Proteomes" id="UP000006727"/>
    </source>
</evidence>
<gene>
    <name evidence="5" type="primary">LOC112288391</name>
    <name evidence="4" type="ORF">PHYPA_015417</name>
</gene>
<dbReference type="GO" id="GO:0016787">
    <property type="term" value="F:hydrolase activity"/>
    <property type="evidence" value="ECO:0000318"/>
    <property type="project" value="GO_Central"/>
</dbReference>
<dbReference type="EnsemblPlants" id="Pp3c11_22860V3.1">
    <property type="protein sequence ID" value="Pp3c11_22860V3.1"/>
    <property type="gene ID" value="Pp3c11_22860"/>
</dbReference>
<dbReference type="AlphaFoldDB" id="A0A2K1JVU4"/>
<feature type="compositionally biased region" description="Basic and acidic residues" evidence="1">
    <location>
        <begin position="1"/>
        <end position="19"/>
    </location>
</feature>
<dbReference type="Gene3D" id="3.40.50.1820">
    <property type="entry name" value="alpha/beta hydrolase"/>
    <property type="match status" value="1"/>
</dbReference>
<dbReference type="Gramene" id="Pp3c11_22860V3.2">
    <property type="protein sequence ID" value="Pp3c11_22860V3.2"/>
    <property type="gene ID" value="Pp3c11_22860"/>
</dbReference>